<feature type="domain" description="Periplasmic binding protein" evidence="4">
    <location>
        <begin position="66"/>
        <end position="328"/>
    </location>
</feature>
<proteinExistence type="inferred from homology"/>
<dbReference type="KEGG" id="ccz:CCALI_00628"/>
<dbReference type="HOGENOM" id="CLU_037628_3_2_0"/>
<dbReference type="STRING" id="454171.CP488_00525"/>
<organism evidence="5 6">
    <name type="scientific">Chthonomonas calidirosea (strain DSM 23976 / ICMP 18418 / T49)</name>
    <dbReference type="NCBI Taxonomy" id="1303518"/>
    <lineage>
        <taxon>Bacteria</taxon>
        <taxon>Bacillati</taxon>
        <taxon>Armatimonadota</taxon>
        <taxon>Chthonomonadia</taxon>
        <taxon>Chthonomonadales</taxon>
        <taxon>Chthonomonadaceae</taxon>
        <taxon>Chthonomonas</taxon>
    </lineage>
</organism>
<dbReference type="InParanoid" id="S0ET07"/>
<dbReference type="SUPFAM" id="SSF53822">
    <property type="entry name" value="Periplasmic binding protein-like I"/>
    <property type="match status" value="1"/>
</dbReference>
<keyword evidence="6" id="KW-1185">Reference proteome</keyword>
<dbReference type="eggNOG" id="COG1879">
    <property type="taxonomic scope" value="Bacteria"/>
</dbReference>
<evidence type="ECO:0000256" key="1">
    <source>
        <dbReference type="ARBA" id="ARBA00004196"/>
    </source>
</evidence>
<dbReference type="CDD" id="cd01536">
    <property type="entry name" value="PBP1_ABC_sugar_binding-like"/>
    <property type="match status" value="1"/>
</dbReference>
<dbReference type="OrthoDB" id="9814427at2"/>
<comment type="similarity">
    <text evidence="2">Belongs to the bacterial solute-binding protein 2 family.</text>
</comment>
<name>S0ET07_CHTCT</name>
<evidence type="ECO:0000256" key="2">
    <source>
        <dbReference type="ARBA" id="ARBA00007639"/>
    </source>
</evidence>
<dbReference type="PANTHER" id="PTHR46847">
    <property type="entry name" value="D-ALLOSE-BINDING PERIPLASMIC PROTEIN-RELATED"/>
    <property type="match status" value="1"/>
</dbReference>
<comment type="subcellular location">
    <subcellularLocation>
        <location evidence="1">Cell envelope</location>
    </subcellularLocation>
</comment>
<dbReference type="GO" id="GO:0030246">
    <property type="term" value="F:carbohydrate binding"/>
    <property type="evidence" value="ECO:0007669"/>
    <property type="project" value="UniProtKB-ARBA"/>
</dbReference>
<dbReference type="FunCoup" id="S0ET07">
    <property type="interactions" value="88"/>
</dbReference>
<accession>S0ET07</accession>
<evidence type="ECO:0000313" key="5">
    <source>
        <dbReference type="EMBL" id="CCW34454.1"/>
    </source>
</evidence>
<dbReference type="AlphaFoldDB" id="S0ET07"/>
<gene>
    <name evidence="5" type="ORF">CCALI_00628</name>
</gene>
<dbReference type="PANTHER" id="PTHR46847:SF1">
    <property type="entry name" value="D-ALLOSE-BINDING PERIPLASMIC PROTEIN-RELATED"/>
    <property type="match status" value="1"/>
</dbReference>
<evidence type="ECO:0000313" key="6">
    <source>
        <dbReference type="Proteomes" id="UP000014227"/>
    </source>
</evidence>
<evidence type="ECO:0000256" key="3">
    <source>
        <dbReference type="ARBA" id="ARBA00022729"/>
    </source>
</evidence>
<sequence>MNRSFAEGKLLRVERDVIARRTAFQRGLMIGLLFFALAGCSSNPSGSGGATSSRQGGNGALSQRVIAVVSPAKTSPFHVTLAAAAAEEAKRLGLPPIIDQAPSSESDYTGQVALVQDIIQRHPAAISVCGINPQALVNIIKNCNRAHIPIFVHNQISPVEGGGQVVSYIGYDEYEGGRKCGEEAAELLKQKYGAYRGNVAILDGEPGDHTNLRAGGFKDALKKYPDIHIVAEQNGHWLRADGTAITRDWLQRFPNLDLVFGCSDEMALGAAKAARDAGRQLLTIGIDGNRPSLEAIRDGKYTACLATQPDLIGKAVIDTINDYLSGKKVPPVVKTPCVIVTKANVAQFLK</sequence>
<dbReference type="Proteomes" id="UP000014227">
    <property type="component" value="Chromosome I"/>
</dbReference>
<dbReference type="RefSeq" id="WP_016482016.1">
    <property type="nucleotide sequence ID" value="NC_021487.1"/>
</dbReference>
<dbReference type="InterPro" id="IPR025997">
    <property type="entry name" value="SBP_2_dom"/>
</dbReference>
<dbReference type="EMBL" id="HF951689">
    <property type="protein sequence ID" value="CCW34454.1"/>
    <property type="molecule type" value="Genomic_DNA"/>
</dbReference>
<dbReference type="InterPro" id="IPR028082">
    <property type="entry name" value="Peripla_BP_I"/>
</dbReference>
<protein>
    <submittedName>
        <fullName evidence="5">Ribose-binding protein</fullName>
    </submittedName>
</protein>
<dbReference type="Pfam" id="PF13407">
    <property type="entry name" value="Peripla_BP_4"/>
    <property type="match status" value="1"/>
</dbReference>
<dbReference type="Gene3D" id="3.40.50.2300">
    <property type="match status" value="2"/>
</dbReference>
<reference evidence="6" key="1">
    <citation type="submission" date="2013-03" db="EMBL/GenBank/DDBJ databases">
        <title>Genome sequence of Chthonomonas calidirosea, the first sequenced genome from the Armatimonadetes phylum (formally candidate division OP10).</title>
        <authorList>
            <person name="Lee K.C.Y."/>
            <person name="Morgan X.C."/>
            <person name="Dunfield P.F."/>
            <person name="Tamas I."/>
            <person name="Houghton K.M."/>
            <person name="Vyssotski M."/>
            <person name="Ryan J.L.J."/>
            <person name="Lagutin K."/>
            <person name="McDonald I.R."/>
            <person name="Stott M.B."/>
        </authorList>
    </citation>
    <scope>NUCLEOTIDE SEQUENCE [LARGE SCALE GENOMIC DNA]</scope>
    <source>
        <strain evidence="6">DSM 23976 / ICMP 18418 / T49</strain>
    </source>
</reference>
<evidence type="ECO:0000259" key="4">
    <source>
        <dbReference type="Pfam" id="PF13407"/>
    </source>
</evidence>
<dbReference type="GO" id="GO:0030313">
    <property type="term" value="C:cell envelope"/>
    <property type="evidence" value="ECO:0007669"/>
    <property type="project" value="UniProtKB-SubCell"/>
</dbReference>
<keyword evidence="3" id="KW-0732">Signal</keyword>
<dbReference type="PATRIC" id="fig|1303518.3.peg.632"/>